<accession>A0ABY4FZ57</accession>
<dbReference type="InterPro" id="IPR046348">
    <property type="entry name" value="SIS_dom_sf"/>
</dbReference>
<keyword evidence="7" id="KW-1185">Reference proteome</keyword>
<gene>
    <name evidence="6" type="ORF">MUN76_06365</name>
</gene>
<dbReference type="Pfam" id="PF01380">
    <property type="entry name" value="SIS"/>
    <property type="match status" value="1"/>
</dbReference>
<evidence type="ECO:0000313" key="7">
    <source>
        <dbReference type="Proteomes" id="UP000831775"/>
    </source>
</evidence>
<feature type="domain" description="HTH rpiR-type" evidence="4">
    <location>
        <begin position="5"/>
        <end position="81"/>
    </location>
</feature>
<proteinExistence type="predicted"/>
<dbReference type="InterPro" id="IPR000281">
    <property type="entry name" value="HTH_RpiR"/>
</dbReference>
<feature type="domain" description="SIS" evidence="5">
    <location>
        <begin position="128"/>
        <end position="271"/>
    </location>
</feature>
<evidence type="ECO:0000256" key="1">
    <source>
        <dbReference type="ARBA" id="ARBA00023015"/>
    </source>
</evidence>
<evidence type="ECO:0000313" key="6">
    <source>
        <dbReference type="EMBL" id="UOQ61577.1"/>
    </source>
</evidence>
<keyword evidence="1" id="KW-0805">Transcription regulation</keyword>
<name>A0ABY4FZ57_9MICO</name>
<organism evidence="6 7">
    <name type="scientific">Leucobacter rhizosphaerae</name>
    <dbReference type="NCBI Taxonomy" id="2932245"/>
    <lineage>
        <taxon>Bacteria</taxon>
        <taxon>Bacillati</taxon>
        <taxon>Actinomycetota</taxon>
        <taxon>Actinomycetes</taxon>
        <taxon>Micrococcales</taxon>
        <taxon>Microbacteriaceae</taxon>
        <taxon>Leucobacter</taxon>
    </lineage>
</organism>
<protein>
    <submittedName>
        <fullName evidence="6">MurR/RpiR family transcriptional regulator</fullName>
    </submittedName>
</protein>
<evidence type="ECO:0000256" key="2">
    <source>
        <dbReference type="ARBA" id="ARBA00023125"/>
    </source>
</evidence>
<dbReference type="RefSeq" id="WP_244688154.1">
    <property type="nucleotide sequence ID" value="NZ_CP095043.1"/>
</dbReference>
<dbReference type="Gene3D" id="1.10.10.10">
    <property type="entry name" value="Winged helix-like DNA-binding domain superfamily/Winged helix DNA-binding domain"/>
    <property type="match status" value="1"/>
</dbReference>
<keyword evidence="3" id="KW-0804">Transcription</keyword>
<reference evidence="6 7" key="1">
    <citation type="submission" date="2022-04" db="EMBL/GenBank/DDBJ databases">
        <title>Leucobacter sp. isolated from rhizosphere of onion.</title>
        <authorList>
            <person name="Won M."/>
            <person name="Lee C.-M."/>
            <person name="Woen H.-Y."/>
            <person name="Kwon S.-W."/>
        </authorList>
    </citation>
    <scope>NUCLEOTIDE SEQUENCE [LARGE SCALE GENOMIC DNA]</scope>
    <source>
        <strain evidence="6 7">H25R-14</strain>
    </source>
</reference>
<dbReference type="PANTHER" id="PTHR30514">
    <property type="entry name" value="GLUCOKINASE"/>
    <property type="match status" value="1"/>
</dbReference>
<dbReference type="InterPro" id="IPR036388">
    <property type="entry name" value="WH-like_DNA-bd_sf"/>
</dbReference>
<evidence type="ECO:0000256" key="3">
    <source>
        <dbReference type="ARBA" id="ARBA00023163"/>
    </source>
</evidence>
<dbReference type="InterPro" id="IPR035472">
    <property type="entry name" value="RpiR-like_SIS"/>
</dbReference>
<dbReference type="SUPFAM" id="SSF46689">
    <property type="entry name" value="Homeodomain-like"/>
    <property type="match status" value="1"/>
</dbReference>
<dbReference type="InterPro" id="IPR001347">
    <property type="entry name" value="SIS_dom"/>
</dbReference>
<evidence type="ECO:0000259" key="4">
    <source>
        <dbReference type="PROSITE" id="PS51071"/>
    </source>
</evidence>
<dbReference type="PANTHER" id="PTHR30514:SF18">
    <property type="entry name" value="RPIR-FAMILY TRANSCRIPTIONAL REGULATOR"/>
    <property type="match status" value="1"/>
</dbReference>
<keyword evidence="2" id="KW-0238">DNA-binding</keyword>
<dbReference type="CDD" id="cd05013">
    <property type="entry name" value="SIS_RpiR"/>
    <property type="match status" value="1"/>
</dbReference>
<dbReference type="Gene3D" id="3.40.50.10490">
    <property type="entry name" value="Glucose-6-phosphate isomerase like protein, domain 1"/>
    <property type="match status" value="1"/>
</dbReference>
<dbReference type="PROSITE" id="PS51464">
    <property type="entry name" value="SIS"/>
    <property type="match status" value="1"/>
</dbReference>
<sequence>MSDSPTLAELLKKSYEQLSPAEKRISRALLADYPVAGLEPVNRLAERANVSAPTVLRLLLKLEIGSYPDMQKLLHGEIAARTSSPAAMYATSSTTGPGNGVIEQSRHGIEAGIAATFDGLAFEDLDAIVELLTNTKRRVWTTGGRFSGLLAEYLSMHLRHLRPNVTHVPIGEQARTFALLDITSKDIVVAFDYRRYQEPTVAFLKQAKAQKATTILFTDPWLSPASKHADYLLSNAVAAASPFDSITPGFALVETLIASLVEAIGGDPVQRLRRYDEVEDLLSHPLHRGSDSAT</sequence>
<dbReference type="InterPro" id="IPR047640">
    <property type="entry name" value="RpiR-like"/>
</dbReference>
<dbReference type="Proteomes" id="UP000831775">
    <property type="component" value="Chromosome"/>
</dbReference>
<evidence type="ECO:0000259" key="5">
    <source>
        <dbReference type="PROSITE" id="PS51464"/>
    </source>
</evidence>
<dbReference type="InterPro" id="IPR009057">
    <property type="entry name" value="Homeodomain-like_sf"/>
</dbReference>
<dbReference type="PROSITE" id="PS51071">
    <property type="entry name" value="HTH_RPIR"/>
    <property type="match status" value="1"/>
</dbReference>
<dbReference type="EMBL" id="CP095043">
    <property type="protein sequence ID" value="UOQ61577.1"/>
    <property type="molecule type" value="Genomic_DNA"/>
</dbReference>
<dbReference type="Pfam" id="PF01418">
    <property type="entry name" value="HTH_6"/>
    <property type="match status" value="1"/>
</dbReference>
<dbReference type="SUPFAM" id="SSF53697">
    <property type="entry name" value="SIS domain"/>
    <property type="match status" value="1"/>
</dbReference>